<evidence type="ECO:0000313" key="2">
    <source>
        <dbReference type="Proteomes" id="UP000828048"/>
    </source>
</evidence>
<protein>
    <submittedName>
        <fullName evidence="1">Uncharacterized protein</fullName>
    </submittedName>
</protein>
<gene>
    <name evidence="1" type="ORF">Vadar_030481</name>
</gene>
<dbReference type="EMBL" id="CM037154">
    <property type="protein sequence ID" value="KAH7861762.1"/>
    <property type="molecule type" value="Genomic_DNA"/>
</dbReference>
<proteinExistence type="predicted"/>
<comment type="caution">
    <text evidence="1">The sequence shown here is derived from an EMBL/GenBank/DDBJ whole genome shotgun (WGS) entry which is preliminary data.</text>
</comment>
<sequence length="212" mass="23917">MDSQQTSQPKASKGKGKPKDKGNDKEKQSQRLWTLKEEEVLLVYRATGEMAEDPPEIRDDDWEEEIDQVGPEESFVGTNDCYTPSNRNPNPNANTNSNANANPPPKKAKKLSRVEAKQKAIYDAFGSYMDESKEVIVKLVDNVGYDQKLSDKRIGVFPNLENLELGMEDMLTANAMILASEERVDEFYSVPERYRIHWVGMLLAGKLATKTT</sequence>
<reference evidence="1 2" key="1">
    <citation type="journal article" date="2021" name="Hortic Res">
        <title>High-quality reference genome and annotation aids understanding of berry development for evergreen blueberry (Vaccinium darrowii).</title>
        <authorList>
            <person name="Yu J."/>
            <person name="Hulse-Kemp A.M."/>
            <person name="Babiker E."/>
            <person name="Staton M."/>
        </authorList>
    </citation>
    <scope>NUCLEOTIDE SEQUENCE [LARGE SCALE GENOMIC DNA]</scope>
    <source>
        <strain evidence="2">cv. NJ 8807/NJ 8810</strain>
        <tissue evidence="1">Young leaf</tissue>
    </source>
</reference>
<accession>A0ACB7Z9P4</accession>
<keyword evidence="2" id="KW-1185">Reference proteome</keyword>
<evidence type="ECO:0000313" key="1">
    <source>
        <dbReference type="EMBL" id="KAH7861762.1"/>
    </source>
</evidence>
<organism evidence="1 2">
    <name type="scientific">Vaccinium darrowii</name>
    <dbReference type="NCBI Taxonomy" id="229202"/>
    <lineage>
        <taxon>Eukaryota</taxon>
        <taxon>Viridiplantae</taxon>
        <taxon>Streptophyta</taxon>
        <taxon>Embryophyta</taxon>
        <taxon>Tracheophyta</taxon>
        <taxon>Spermatophyta</taxon>
        <taxon>Magnoliopsida</taxon>
        <taxon>eudicotyledons</taxon>
        <taxon>Gunneridae</taxon>
        <taxon>Pentapetalae</taxon>
        <taxon>asterids</taxon>
        <taxon>Ericales</taxon>
        <taxon>Ericaceae</taxon>
        <taxon>Vaccinioideae</taxon>
        <taxon>Vaccinieae</taxon>
        <taxon>Vaccinium</taxon>
    </lineage>
</organism>
<name>A0ACB7Z9P4_9ERIC</name>
<dbReference type="Proteomes" id="UP000828048">
    <property type="component" value="Chromosome 4"/>
</dbReference>